<keyword evidence="4" id="KW-1185">Reference proteome</keyword>
<dbReference type="Proteomes" id="UP000289555">
    <property type="component" value="Chromosome"/>
</dbReference>
<name>A0ABM7GRH6_9GAMM</name>
<keyword evidence="1" id="KW-0479">Metal-binding</keyword>
<organism evidence="3 4">
    <name type="scientific">Vreelandella olivaria</name>
    <dbReference type="NCBI Taxonomy" id="390919"/>
    <lineage>
        <taxon>Bacteria</taxon>
        <taxon>Pseudomonadati</taxon>
        <taxon>Pseudomonadota</taxon>
        <taxon>Gammaproteobacteria</taxon>
        <taxon>Oceanospirillales</taxon>
        <taxon>Halomonadaceae</taxon>
        <taxon>Vreelandella</taxon>
    </lineage>
</organism>
<evidence type="ECO:0000259" key="2">
    <source>
        <dbReference type="Pfam" id="PF18073"/>
    </source>
</evidence>
<dbReference type="InterPro" id="IPR041166">
    <property type="entry name" value="Rubredoxin_2"/>
</dbReference>
<sequence length="63" mass="6787">MAVAKAKSAFVCTECGAEYRKWQGQCSSCQEWNTLSEVHLASARPGGGAAPVERATRVIYPVK</sequence>
<protein>
    <recommendedName>
        <fullName evidence="2">LapB rubredoxin metal binding domain-containing protein</fullName>
    </recommendedName>
</protein>
<reference evidence="4" key="1">
    <citation type="journal article" date="2019" name="Microbiol. Resour. Announc.">
        <title>Complete Genome Sequence of Halomonas olivaria, a Moderately Halophilic Bacterium Isolated from Olive Processing Effluents, Obtained by Nanopore Sequencing.</title>
        <authorList>
            <person name="Nagata S."/>
            <person name="Ii K.M."/>
            <person name="Tsukimi T."/>
            <person name="Miura M.C."/>
            <person name="Galipon J."/>
            <person name="Arakawa K."/>
        </authorList>
    </citation>
    <scope>NUCLEOTIDE SEQUENCE [LARGE SCALE GENOMIC DNA]</scope>
    <source>
        <strain evidence="4">TYRC17</strain>
    </source>
</reference>
<evidence type="ECO:0000313" key="4">
    <source>
        <dbReference type="Proteomes" id="UP000289555"/>
    </source>
</evidence>
<evidence type="ECO:0000313" key="3">
    <source>
        <dbReference type="EMBL" id="BBI53311.1"/>
    </source>
</evidence>
<evidence type="ECO:0000256" key="1">
    <source>
        <dbReference type="ARBA" id="ARBA00022723"/>
    </source>
</evidence>
<dbReference type="Pfam" id="PF18073">
    <property type="entry name" value="Zn_ribbon_LapB"/>
    <property type="match status" value="1"/>
</dbReference>
<accession>A0ABM7GRH6</accession>
<feature type="domain" description="LapB rubredoxin metal binding" evidence="2">
    <location>
        <begin position="10"/>
        <end position="37"/>
    </location>
</feature>
<dbReference type="EMBL" id="AP019416">
    <property type="protein sequence ID" value="BBI53311.1"/>
    <property type="molecule type" value="Genomic_DNA"/>
</dbReference>
<gene>
    <name evidence="3" type="ORF">HORIV_57320</name>
</gene>
<proteinExistence type="predicted"/>